<feature type="transmembrane region" description="Helical" evidence="11">
    <location>
        <begin position="20"/>
        <end position="44"/>
    </location>
</feature>
<protein>
    <submittedName>
        <fullName evidence="13">Protease</fullName>
    </submittedName>
</protein>
<dbReference type="CDD" id="cd07340">
    <property type="entry name" value="M48B_Htpx_like"/>
    <property type="match status" value="1"/>
</dbReference>
<evidence type="ECO:0000256" key="2">
    <source>
        <dbReference type="ARBA" id="ARBA00022670"/>
    </source>
</evidence>
<evidence type="ECO:0000256" key="8">
    <source>
        <dbReference type="ARBA" id="ARBA00023049"/>
    </source>
</evidence>
<keyword evidence="9 11" id="KW-0472">Membrane</keyword>
<gene>
    <name evidence="13" type="ORF">D7Y07_10865</name>
</gene>
<dbReference type="STRING" id="1235814.GCA_000613385_00103"/>
<dbReference type="GO" id="GO:0006508">
    <property type="term" value="P:proteolysis"/>
    <property type="evidence" value="ECO:0007669"/>
    <property type="project" value="UniProtKB-KW"/>
</dbReference>
<keyword evidence="6 10" id="KW-0862">Zinc</keyword>
<keyword evidence="1" id="KW-1003">Cell membrane</keyword>
<evidence type="ECO:0000256" key="5">
    <source>
        <dbReference type="ARBA" id="ARBA00022801"/>
    </source>
</evidence>
<evidence type="ECO:0000256" key="7">
    <source>
        <dbReference type="ARBA" id="ARBA00022989"/>
    </source>
</evidence>
<dbReference type="RefSeq" id="WP_121766657.1">
    <property type="nucleotide sequence ID" value="NZ_CAMRBV010000065.1"/>
</dbReference>
<dbReference type="PANTHER" id="PTHR43221">
    <property type="entry name" value="PROTEASE HTPX"/>
    <property type="match status" value="1"/>
</dbReference>
<keyword evidence="8 10" id="KW-0482">Metalloprotease</keyword>
<feature type="domain" description="Peptidase M48" evidence="12">
    <location>
        <begin position="98"/>
        <end position="318"/>
    </location>
</feature>
<dbReference type="InterPro" id="IPR001915">
    <property type="entry name" value="Peptidase_M48"/>
</dbReference>
<comment type="cofactor">
    <cofactor evidence="10">
        <name>Zn(2+)</name>
        <dbReference type="ChEBI" id="CHEBI:29105"/>
    </cofactor>
    <text evidence="10">Binds 1 zinc ion per subunit.</text>
</comment>
<evidence type="ECO:0000256" key="10">
    <source>
        <dbReference type="RuleBase" id="RU003983"/>
    </source>
</evidence>
<keyword evidence="4" id="KW-0479">Metal-binding</keyword>
<evidence type="ECO:0000256" key="9">
    <source>
        <dbReference type="ARBA" id="ARBA00023136"/>
    </source>
</evidence>
<dbReference type="InterPro" id="IPR050083">
    <property type="entry name" value="HtpX_protease"/>
</dbReference>
<dbReference type="EMBL" id="RAZM01000030">
    <property type="protein sequence ID" value="RLT79976.1"/>
    <property type="molecule type" value="Genomic_DNA"/>
</dbReference>
<keyword evidence="5 10" id="KW-0378">Hydrolase</keyword>
<evidence type="ECO:0000256" key="1">
    <source>
        <dbReference type="ARBA" id="ARBA00022475"/>
    </source>
</evidence>
<reference evidence="13 14" key="1">
    <citation type="submission" date="2018-09" db="EMBL/GenBank/DDBJ databases">
        <title>Murine metabolic-syndrome-specific gut microbial biobank.</title>
        <authorList>
            <person name="Liu C."/>
        </authorList>
    </citation>
    <scope>NUCLEOTIDE SEQUENCE [LARGE SCALE GENOMIC DNA]</scope>
    <source>
        <strain evidence="13 14">0.1X-D8-26</strain>
    </source>
</reference>
<dbReference type="GO" id="GO:0004222">
    <property type="term" value="F:metalloendopeptidase activity"/>
    <property type="evidence" value="ECO:0007669"/>
    <property type="project" value="InterPro"/>
</dbReference>
<dbReference type="Gene3D" id="3.30.2010.10">
    <property type="entry name" value="Metalloproteases ('zincins'), catalytic domain"/>
    <property type="match status" value="1"/>
</dbReference>
<evidence type="ECO:0000256" key="3">
    <source>
        <dbReference type="ARBA" id="ARBA00022692"/>
    </source>
</evidence>
<dbReference type="PANTHER" id="PTHR43221:SF2">
    <property type="entry name" value="PROTEASE HTPX HOMOLOG"/>
    <property type="match status" value="1"/>
</dbReference>
<evidence type="ECO:0000313" key="14">
    <source>
        <dbReference type="Proteomes" id="UP000267159"/>
    </source>
</evidence>
<feature type="transmembrane region" description="Helical" evidence="11">
    <location>
        <begin position="176"/>
        <end position="199"/>
    </location>
</feature>
<accession>A0A3L7Z3N8</accession>
<dbReference type="Pfam" id="PF01435">
    <property type="entry name" value="Peptidase_M48"/>
    <property type="match status" value="1"/>
</dbReference>
<evidence type="ECO:0000259" key="12">
    <source>
        <dbReference type="Pfam" id="PF01435"/>
    </source>
</evidence>
<evidence type="ECO:0000256" key="4">
    <source>
        <dbReference type="ARBA" id="ARBA00022723"/>
    </source>
</evidence>
<name>A0A3L7Z3N8_9BACE</name>
<dbReference type="AlphaFoldDB" id="A0A3L7Z3N8"/>
<feature type="transmembrane region" description="Helical" evidence="11">
    <location>
        <begin position="211"/>
        <end position="233"/>
    </location>
</feature>
<comment type="similarity">
    <text evidence="10">Belongs to the peptidase M48 family.</text>
</comment>
<sequence length="320" mass="36075">MQYVGIQTQQSRNNIRSAFLLFLFPCLVTALLYLSCYLLVLFGYGKSMEVEMMPMVNHFFLSSLPYTLGVVAIWFLIAYWANTRIINSATGSKPLDRKENKRVYNLVENLCMSQGMSMPKINIIHDNSLNAFASGINDRTYTITLSRGIIQKLNDEELEAVIGHELTHIRNRDVRLLIISIVFVGIFSMLTEITFYTITHIRVRSNSKGSAGIFLFMIVALLIAAIGFLFASLMRFAISRKREYMADAGSAEMTKNPLALASALRKISADPAIEAVQRKDVAQLFIQNPKKKTKGLYGQLGGLFATHPPIEKRIEILEQF</sequence>
<comment type="caution">
    <text evidence="13">The sequence shown here is derived from an EMBL/GenBank/DDBJ whole genome shotgun (WGS) entry which is preliminary data.</text>
</comment>
<keyword evidence="3 11" id="KW-0812">Transmembrane</keyword>
<dbReference type="Proteomes" id="UP000267159">
    <property type="component" value="Unassembled WGS sequence"/>
</dbReference>
<evidence type="ECO:0000256" key="11">
    <source>
        <dbReference type="SAM" id="Phobius"/>
    </source>
</evidence>
<keyword evidence="2 10" id="KW-0645">Protease</keyword>
<organism evidence="13 14">
    <name type="scientific">Bacteroides acidifaciens</name>
    <dbReference type="NCBI Taxonomy" id="85831"/>
    <lineage>
        <taxon>Bacteria</taxon>
        <taxon>Pseudomonadati</taxon>
        <taxon>Bacteroidota</taxon>
        <taxon>Bacteroidia</taxon>
        <taxon>Bacteroidales</taxon>
        <taxon>Bacteroidaceae</taxon>
        <taxon>Bacteroides</taxon>
    </lineage>
</organism>
<dbReference type="GO" id="GO:0046872">
    <property type="term" value="F:metal ion binding"/>
    <property type="evidence" value="ECO:0007669"/>
    <property type="project" value="UniProtKB-KW"/>
</dbReference>
<proteinExistence type="inferred from homology"/>
<keyword evidence="7 11" id="KW-1133">Transmembrane helix</keyword>
<evidence type="ECO:0000313" key="13">
    <source>
        <dbReference type="EMBL" id="RLT79976.1"/>
    </source>
</evidence>
<feature type="transmembrane region" description="Helical" evidence="11">
    <location>
        <begin position="64"/>
        <end position="81"/>
    </location>
</feature>
<evidence type="ECO:0000256" key="6">
    <source>
        <dbReference type="ARBA" id="ARBA00022833"/>
    </source>
</evidence>